<accession>A0A932HXI4</accession>
<comment type="caution">
    <text evidence="1">The sequence shown here is derived from an EMBL/GenBank/DDBJ whole genome shotgun (WGS) entry which is preliminary data.</text>
</comment>
<evidence type="ECO:0000313" key="1">
    <source>
        <dbReference type="EMBL" id="MBI3127087.1"/>
    </source>
</evidence>
<organism evidence="1 2">
    <name type="scientific">Tectimicrobiota bacterium</name>
    <dbReference type="NCBI Taxonomy" id="2528274"/>
    <lineage>
        <taxon>Bacteria</taxon>
        <taxon>Pseudomonadati</taxon>
        <taxon>Nitrospinota/Tectimicrobiota group</taxon>
        <taxon>Candidatus Tectimicrobiota</taxon>
    </lineage>
</organism>
<dbReference type="EMBL" id="JACPUR010000015">
    <property type="protein sequence ID" value="MBI3127087.1"/>
    <property type="molecule type" value="Genomic_DNA"/>
</dbReference>
<evidence type="ECO:0000313" key="2">
    <source>
        <dbReference type="Proteomes" id="UP000782312"/>
    </source>
</evidence>
<dbReference type="Pfam" id="PF12092">
    <property type="entry name" value="DUF3568"/>
    <property type="match status" value="1"/>
</dbReference>
<dbReference type="InterPro" id="IPR021952">
    <property type="entry name" value="Flpp3-like"/>
</dbReference>
<reference evidence="1" key="1">
    <citation type="submission" date="2020-07" db="EMBL/GenBank/DDBJ databases">
        <title>Huge and variable diversity of episymbiotic CPR bacteria and DPANN archaea in groundwater ecosystems.</title>
        <authorList>
            <person name="He C.Y."/>
            <person name="Keren R."/>
            <person name="Whittaker M."/>
            <person name="Farag I.F."/>
            <person name="Doudna J."/>
            <person name="Cate J.H.D."/>
            <person name="Banfield J.F."/>
        </authorList>
    </citation>
    <scope>NUCLEOTIDE SEQUENCE</scope>
    <source>
        <strain evidence="1">NC_groundwater_763_Ag_S-0.2um_68_21</strain>
    </source>
</reference>
<dbReference type="PROSITE" id="PS51257">
    <property type="entry name" value="PROKAR_LIPOPROTEIN"/>
    <property type="match status" value="1"/>
</dbReference>
<sequence length="150" mass="15734">MRTKGMLVGLAGVLGLSVLGGCDGGVGLTLLGVGAGVTTGTAVSYSMNGIAYRTFAVPLPRVERAALSTLAQMGFEVKEQKPIDSGRQIVASGSDREIDIQLERVTSSTTRIRVVVTEGGFFFKDRATATEIIIQTEKLISNAAAKRNNS</sequence>
<protein>
    <submittedName>
        <fullName evidence="1">DUF3568 family protein</fullName>
    </submittedName>
</protein>
<gene>
    <name evidence="1" type="ORF">HYZ11_05750</name>
</gene>
<name>A0A932HXI4_UNCTE</name>
<dbReference type="Proteomes" id="UP000782312">
    <property type="component" value="Unassembled WGS sequence"/>
</dbReference>
<dbReference type="AlphaFoldDB" id="A0A932HXI4"/>
<proteinExistence type="predicted"/>